<proteinExistence type="predicted"/>
<protein>
    <submittedName>
        <fullName evidence="1">Uncharacterized protein</fullName>
    </submittedName>
</protein>
<reference evidence="1" key="1">
    <citation type="submission" date="2018-02" db="EMBL/GenBank/DDBJ databases">
        <title>Rhizophora mucronata_Transcriptome.</title>
        <authorList>
            <person name="Meera S.P."/>
            <person name="Sreeshan A."/>
            <person name="Augustine A."/>
        </authorList>
    </citation>
    <scope>NUCLEOTIDE SEQUENCE</scope>
    <source>
        <tissue evidence="1">Leaf</tissue>
    </source>
</reference>
<sequence length="21" mass="2535">MFLTWAIRTETERIQTPSLQL</sequence>
<dbReference type="EMBL" id="GGEC01063227">
    <property type="protein sequence ID" value="MBX43711.1"/>
    <property type="molecule type" value="Transcribed_RNA"/>
</dbReference>
<organism evidence="1">
    <name type="scientific">Rhizophora mucronata</name>
    <name type="common">Asiatic mangrove</name>
    <dbReference type="NCBI Taxonomy" id="61149"/>
    <lineage>
        <taxon>Eukaryota</taxon>
        <taxon>Viridiplantae</taxon>
        <taxon>Streptophyta</taxon>
        <taxon>Embryophyta</taxon>
        <taxon>Tracheophyta</taxon>
        <taxon>Spermatophyta</taxon>
        <taxon>Magnoliopsida</taxon>
        <taxon>eudicotyledons</taxon>
        <taxon>Gunneridae</taxon>
        <taxon>Pentapetalae</taxon>
        <taxon>rosids</taxon>
        <taxon>fabids</taxon>
        <taxon>Malpighiales</taxon>
        <taxon>Rhizophoraceae</taxon>
        <taxon>Rhizophora</taxon>
    </lineage>
</organism>
<accession>A0A2P2NMM1</accession>
<dbReference type="AlphaFoldDB" id="A0A2P2NMM1"/>
<name>A0A2P2NMM1_RHIMU</name>
<evidence type="ECO:0000313" key="1">
    <source>
        <dbReference type="EMBL" id="MBX43711.1"/>
    </source>
</evidence>